<dbReference type="OrthoDB" id="2972613at2"/>
<dbReference type="Pfam" id="PF09388">
    <property type="entry name" value="SpoOE-like"/>
    <property type="match status" value="1"/>
</dbReference>
<dbReference type="GO" id="GO:0046983">
    <property type="term" value="F:protein dimerization activity"/>
    <property type="evidence" value="ECO:0007669"/>
    <property type="project" value="InterPro"/>
</dbReference>
<dbReference type="AlphaFoldDB" id="A0A559J2K8"/>
<dbReference type="EMBL" id="VNJK01000001">
    <property type="protein sequence ID" value="TVX94118.1"/>
    <property type="molecule type" value="Genomic_DNA"/>
</dbReference>
<reference evidence="1 2" key="1">
    <citation type="submission" date="2019-07" db="EMBL/GenBank/DDBJ databases">
        <authorList>
            <person name="Kim J."/>
        </authorList>
    </citation>
    <scope>NUCLEOTIDE SEQUENCE [LARGE SCALE GENOMIC DNA]</scope>
    <source>
        <strain evidence="1 2">N4</strain>
    </source>
</reference>
<dbReference type="Proteomes" id="UP000318102">
    <property type="component" value="Unassembled WGS sequence"/>
</dbReference>
<name>A0A559J2K8_9BACL</name>
<dbReference type="SUPFAM" id="SSF140500">
    <property type="entry name" value="BAS1536-like"/>
    <property type="match status" value="1"/>
</dbReference>
<sequence length="85" mass="10056">MIERVRSPRTIDFMLNKIEYLRMQLHKTFEAGLPLAYVRMIRISQNLDRLLTEYYIHQSCKSNSLNFNSFTSRNVITLGGEKSQK</sequence>
<proteinExistence type="predicted"/>
<accession>A0A559J2K8</accession>
<dbReference type="GO" id="GO:0043937">
    <property type="term" value="P:regulation of sporulation"/>
    <property type="evidence" value="ECO:0007669"/>
    <property type="project" value="InterPro"/>
</dbReference>
<dbReference type="InterPro" id="IPR018540">
    <property type="entry name" value="Spo0E-like"/>
</dbReference>
<dbReference type="InterPro" id="IPR037208">
    <property type="entry name" value="Spo0E-like_sf"/>
</dbReference>
<dbReference type="InterPro" id="IPR036638">
    <property type="entry name" value="HLH_DNA-bd_sf"/>
</dbReference>
<protein>
    <submittedName>
        <fullName evidence="1">Spo0E family sporulation regulatory protein-aspartic acid phosphatase</fullName>
    </submittedName>
</protein>
<organism evidence="1 2">
    <name type="scientific">Paenibacillus agilis</name>
    <dbReference type="NCBI Taxonomy" id="3020863"/>
    <lineage>
        <taxon>Bacteria</taxon>
        <taxon>Bacillati</taxon>
        <taxon>Bacillota</taxon>
        <taxon>Bacilli</taxon>
        <taxon>Bacillales</taxon>
        <taxon>Paenibacillaceae</taxon>
        <taxon>Paenibacillus</taxon>
    </lineage>
</organism>
<evidence type="ECO:0000313" key="1">
    <source>
        <dbReference type="EMBL" id="TVX94118.1"/>
    </source>
</evidence>
<gene>
    <name evidence="1" type="ORF">FPZ44_14290</name>
</gene>
<keyword evidence="2" id="KW-1185">Reference proteome</keyword>
<comment type="caution">
    <text evidence="1">The sequence shown here is derived from an EMBL/GenBank/DDBJ whole genome shotgun (WGS) entry which is preliminary data.</text>
</comment>
<evidence type="ECO:0000313" key="2">
    <source>
        <dbReference type="Proteomes" id="UP000318102"/>
    </source>
</evidence>
<dbReference type="Gene3D" id="4.10.280.10">
    <property type="entry name" value="Helix-loop-helix DNA-binding domain"/>
    <property type="match status" value="1"/>
</dbReference>